<name>A0A1V4DF67_9ENTE</name>
<feature type="transmembrane region" description="Helical" evidence="1">
    <location>
        <begin position="42"/>
        <end position="58"/>
    </location>
</feature>
<dbReference type="Proteomes" id="UP000189970">
    <property type="component" value="Unassembled WGS sequence"/>
</dbReference>
<keyword evidence="1" id="KW-1133">Transmembrane helix</keyword>
<feature type="transmembrane region" description="Helical" evidence="1">
    <location>
        <begin position="70"/>
        <end position="91"/>
    </location>
</feature>
<reference evidence="2 3" key="1">
    <citation type="submission" date="2017-02" db="EMBL/GenBank/DDBJ databases">
        <title>Vagococcus cremeus sp. nov., isolated from the small intestine of a marten, Martes flavigula.</title>
        <authorList>
            <person name="Tak E.J."/>
            <person name="Bae J.-W."/>
        </authorList>
    </citation>
    <scope>NUCLEOTIDE SEQUENCE [LARGE SCALE GENOMIC DNA]</scope>
    <source>
        <strain evidence="2 3">D7T301</strain>
    </source>
</reference>
<organism evidence="2 3">
    <name type="scientific">Vagococcus martis</name>
    <dbReference type="NCBI Taxonomy" id="1768210"/>
    <lineage>
        <taxon>Bacteria</taxon>
        <taxon>Bacillati</taxon>
        <taxon>Bacillota</taxon>
        <taxon>Bacilli</taxon>
        <taxon>Lactobacillales</taxon>
        <taxon>Enterococcaceae</taxon>
        <taxon>Vagococcus</taxon>
    </lineage>
</organism>
<dbReference type="AlphaFoldDB" id="A0A1V4DF67"/>
<evidence type="ECO:0008006" key="4">
    <source>
        <dbReference type="Google" id="ProtNLM"/>
    </source>
</evidence>
<dbReference type="EMBL" id="MVAB01000001">
    <property type="protein sequence ID" value="OPF86880.1"/>
    <property type="molecule type" value="Genomic_DNA"/>
</dbReference>
<keyword evidence="1" id="KW-0812">Transmembrane</keyword>
<keyword evidence="3" id="KW-1185">Reference proteome</keyword>
<feature type="transmembrane region" description="Helical" evidence="1">
    <location>
        <begin position="97"/>
        <end position="116"/>
    </location>
</feature>
<proteinExistence type="predicted"/>
<dbReference type="RefSeq" id="WP_079344951.1">
    <property type="nucleotide sequence ID" value="NZ_MVAB01000001.1"/>
</dbReference>
<sequence length="135" mass="15964">MTKQLKKLINLAFIGVGFGSFFYLITKLFLDNPTTISRYEVIHYWIMSILISWYSLLFKSNKLSNYSLFPLHFVLTFMTVVTTNYLTLSVYTIKEVILTFIIFFVIYVIVFITISIQNKQSIHRINQIINNKRDN</sequence>
<evidence type="ECO:0000313" key="2">
    <source>
        <dbReference type="EMBL" id="OPF86880.1"/>
    </source>
</evidence>
<dbReference type="InterPro" id="IPR021560">
    <property type="entry name" value="DUF3021"/>
</dbReference>
<keyword evidence="1" id="KW-0472">Membrane</keyword>
<evidence type="ECO:0000256" key="1">
    <source>
        <dbReference type="SAM" id="Phobius"/>
    </source>
</evidence>
<comment type="caution">
    <text evidence="2">The sequence shown here is derived from an EMBL/GenBank/DDBJ whole genome shotgun (WGS) entry which is preliminary data.</text>
</comment>
<evidence type="ECO:0000313" key="3">
    <source>
        <dbReference type="Proteomes" id="UP000189970"/>
    </source>
</evidence>
<dbReference type="Pfam" id="PF11457">
    <property type="entry name" value="DUF3021"/>
    <property type="match status" value="1"/>
</dbReference>
<protein>
    <recommendedName>
        <fullName evidence="4">DUF3021 domain-containing protein</fullName>
    </recommendedName>
</protein>
<feature type="transmembrane region" description="Helical" evidence="1">
    <location>
        <begin position="12"/>
        <end position="30"/>
    </location>
</feature>
<accession>A0A1V4DF67</accession>
<gene>
    <name evidence="2" type="ORF">BW731_01020</name>
</gene>